<protein>
    <submittedName>
        <fullName evidence="1">Uncharacterized protein</fullName>
    </submittedName>
</protein>
<reference evidence="1 2" key="1">
    <citation type="journal article" date="2016" name="Environ. Microbiol.">
        <title>Genomic resolution of a cold subsurface aquifer community provides metabolic insights for novel microbes adapted to high CO concentrations.</title>
        <authorList>
            <person name="Probst A.J."/>
            <person name="Castelle C.J."/>
            <person name="Singh A."/>
            <person name="Brown C.T."/>
            <person name="Anantharaman K."/>
            <person name="Sharon I."/>
            <person name="Hug L.A."/>
            <person name="Burstein D."/>
            <person name="Emerson J.B."/>
            <person name="Thomas B.C."/>
            <person name="Banfield J.F."/>
        </authorList>
    </citation>
    <scope>NUCLEOTIDE SEQUENCE [LARGE SCALE GENOMIC DNA]</scope>
    <source>
        <strain evidence="1">CG1_02_44_10</strain>
    </source>
</reference>
<comment type="caution">
    <text evidence="1">The sequence shown here is derived from an EMBL/GenBank/DDBJ whole genome shotgun (WGS) entry which is preliminary data.</text>
</comment>
<dbReference type="EMBL" id="MNUK01000024">
    <property type="protein sequence ID" value="OIN92171.1"/>
    <property type="molecule type" value="Genomic_DNA"/>
</dbReference>
<organism evidence="1 2">
    <name type="scientific">Candidatus Collierbacteria bacterium CG1_02_44_10</name>
    <dbReference type="NCBI Taxonomy" id="1805087"/>
    <lineage>
        <taxon>Bacteria</taxon>
        <taxon>Candidatus Collieribacteriota</taxon>
    </lineage>
</organism>
<proteinExistence type="predicted"/>
<gene>
    <name evidence="1" type="ORF">AUJ42_00810</name>
</gene>
<name>A0A1J4RYB7_9BACT</name>
<evidence type="ECO:0000313" key="1">
    <source>
        <dbReference type="EMBL" id="OIN92171.1"/>
    </source>
</evidence>
<dbReference type="AlphaFoldDB" id="A0A1J4RYB7"/>
<evidence type="ECO:0000313" key="2">
    <source>
        <dbReference type="Proteomes" id="UP000182345"/>
    </source>
</evidence>
<sequence length="64" mass="7047">MILGKPEIPVVASVAKNYSQEVLSTKEISMAYRYPVASVSKIFNKQNGFKTDGYLYGDGVCQLV</sequence>
<dbReference type="Proteomes" id="UP000182345">
    <property type="component" value="Unassembled WGS sequence"/>
</dbReference>
<accession>A0A1J4RYB7</accession>